<dbReference type="InterPro" id="IPR057326">
    <property type="entry name" value="KR_dom"/>
</dbReference>
<dbReference type="SUPFAM" id="SSF51735">
    <property type="entry name" value="NAD(P)-binding Rossmann-fold domains"/>
    <property type="match status" value="1"/>
</dbReference>
<evidence type="ECO:0000259" key="3">
    <source>
        <dbReference type="SMART" id="SM00822"/>
    </source>
</evidence>
<keyword evidence="2" id="KW-0560">Oxidoreductase</keyword>
<dbReference type="PANTHER" id="PTHR44196">
    <property type="entry name" value="DEHYDROGENASE/REDUCTASE SDR FAMILY MEMBER 7B"/>
    <property type="match status" value="1"/>
</dbReference>
<gene>
    <name evidence="4" type="ORF">ACMU_10860</name>
</gene>
<evidence type="ECO:0000313" key="5">
    <source>
        <dbReference type="Proteomes" id="UP000026249"/>
    </source>
</evidence>
<dbReference type="EMBL" id="JFKE01000003">
    <property type="protein sequence ID" value="KAJ56244.1"/>
    <property type="molecule type" value="Genomic_DNA"/>
</dbReference>
<protein>
    <submittedName>
        <fullName evidence="4">Short-chain dehydrogenase</fullName>
    </submittedName>
</protein>
<dbReference type="Proteomes" id="UP000026249">
    <property type="component" value="Unassembled WGS sequence"/>
</dbReference>
<dbReference type="Gene3D" id="3.40.50.720">
    <property type="entry name" value="NAD(P)-binding Rossmann-like Domain"/>
    <property type="match status" value="1"/>
</dbReference>
<sequence length="242" mass="25433">MLDTKTYWLIGASEGLGRALAKALDAEGVRLILSARSAERLASLAETLTADAQVLPLDVTDPQAAQAAANAVQADGLIYCAGAYDPVDAADWNAPAVARMNGVNYMGAANVLAEIAPRFAAQGAGHIVLIGSLAAFRGLPGAIGYSASKAALSSLGESLFADLSPRGVRVQIIHPGFIDTRLTQKNGFAMPQIMSPEDAAAQTIRAMRRGGLHHAFPAPFSWLFTLGRFLPPRLFYALMRGS</sequence>
<evidence type="ECO:0000313" key="4">
    <source>
        <dbReference type="EMBL" id="KAJ56244.1"/>
    </source>
</evidence>
<evidence type="ECO:0000256" key="1">
    <source>
        <dbReference type="ARBA" id="ARBA00006484"/>
    </source>
</evidence>
<dbReference type="AlphaFoldDB" id="A0A037ZKT2"/>
<comment type="caution">
    <text evidence="4">The sequence shown here is derived from an EMBL/GenBank/DDBJ whole genome shotgun (WGS) entry which is preliminary data.</text>
</comment>
<dbReference type="PRINTS" id="PR00081">
    <property type="entry name" value="GDHRDH"/>
</dbReference>
<dbReference type="InterPro" id="IPR036291">
    <property type="entry name" value="NAD(P)-bd_dom_sf"/>
</dbReference>
<dbReference type="RefSeq" id="WP_035258545.1">
    <property type="nucleotide sequence ID" value="NZ_JFKE01000003.1"/>
</dbReference>
<reference evidence="4 5" key="1">
    <citation type="submission" date="2014-03" db="EMBL/GenBank/DDBJ databases">
        <title>Draft Genome Sequence of Actibacterium mucosum KCTC 23349, a Marine Alphaproteobacterium with Complex Ionic Requirements Isolated from Mediterranean Seawater at Malvarrosa Beach, Valencia, Spain.</title>
        <authorList>
            <person name="Arahal D.R."/>
            <person name="Shao Z."/>
            <person name="Lai Q."/>
            <person name="Pujalte M.J."/>
        </authorList>
    </citation>
    <scope>NUCLEOTIDE SEQUENCE [LARGE SCALE GENOMIC DNA]</scope>
    <source>
        <strain evidence="4 5">KCTC 23349</strain>
    </source>
</reference>
<dbReference type="GO" id="GO:0016491">
    <property type="term" value="F:oxidoreductase activity"/>
    <property type="evidence" value="ECO:0007669"/>
    <property type="project" value="UniProtKB-KW"/>
</dbReference>
<dbReference type="Pfam" id="PF00106">
    <property type="entry name" value="adh_short"/>
    <property type="match status" value="1"/>
</dbReference>
<accession>A0A037ZKT2</accession>
<dbReference type="InterPro" id="IPR002347">
    <property type="entry name" value="SDR_fam"/>
</dbReference>
<evidence type="ECO:0000256" key="2">
    <source>
        <dbReference type="ARBA" id="ARBA00023002"/>
    </source>
</evidence>
<dbReference type="STRING" id="1454373.ACMU_10860"/>
<keyword evidence="5" id="KW-1185">Reference proteome</keyword>
<dbReference type="GO" id="GO:0016020">
    <property type="term" value="C:membrane"/>
    <property type="evidence" value="ECO:0007669"/>
    <property type="project" value="TreeGrafter"/>
</dbReference>
<dbReference type="OrthoDB" id="335726at2"/>
<dbReference type="SMART" id="SM00822">
    <property type="entry name" value="PKS_KR"/>
    <property type="match status" value="1"/>
</dbReference>
<dbReference type="PANTHER" id="PTHR44196:SF1">
    <property type="entry name" value="DEHYDROGENASE_REDUCTASE SDR FAMILY MEMBER 7B"/>
    <property type="match status" value="1"/>
</dbReference>
<proteinExistence type="inferred from homology"/>
<organism evidence="4 5">
    <name type="scientific">Actibacterium mucosum KCTC 23349</name>
    <dbReference type="NCBI Taxonomy" id="1454373"/>
    <lineage>
        <taxon>Bacteria</taxon>
        <taxon>Pseudomonadati</taxon>
        <taxon>Pseudomonadota</taxon>
        <taxon>Alphaproteobacteria</taxon>
        <taxon>Rhodobacterales</taxon>
        <taxon>Roseobacteraceae</taxon>
        <taxon>Actibacterium</taxon>
    </lineage>
</organism>
<name>A0A037ZKT2_9RHOB</name>
<feature type="domain" description="Ketoreductase" evidence="3">
    <location>
        <begin position="5"/>
        <end position="180"/>
    </location>
</feature>
<comment type="similarity">
    <text evidence="1">Belongs to the short-chain dehydrogenases/reductases (SDR) family.</text>
</comment>